<evidence type="ECO:0000313" key="2">
    <source>
        <dbReference type="Proteomes" id="UP001157502"/>
    </source>
</evidence>
<sequence>MLRDKKKSPAEAKCDLLTRQMENRPQCLHGLMSCGHNLLDIILPPLRCVSQSPPMPALNNREDRLPLLLLVDQFFDERCRIDEAQHGDEKWDFIESRNAGWWTDQRRAGII</sequence>
<accession>A0ACC2F0H5</accession>
<protein>
    <submittedName>
        <fullName evidence="1">Uncharacterized protein</fullName>
    </submittedName>
</protein>
<comment type="caution">
    <text evidence="1">The sequence shown here is derived from an EMBL/GenBank/DDBJ whole genome shotgun (WGS) entry which is preliminary data.</text>
</comment>
<gene>
    <name evidence="1" type="ORF">DPEC_G00358950</name>
</gene>
<name>A0ACC2F0H5_DALPE</name>
<evidence type="ECO:0000313" key="1">
    <source>
        <dbReference type="EMBL" id="KAJ7984841.1"/>
    </source>
</evidence>
<proteinExistence type="predicted"/>
<dbReference type="EMBL" id="CM055764">
    <property type="protein sequence ID" value="KAJ7984841.1"/>
    <property type="molecule type" value="Genomic_DNA"/>
</dbReference>
<keyword evidence="2" id="KW-1185">Reference proteome</keyword>
<reference evidence="1" key="1">
    <citation type="submission" date="2021-05" db="EMBL/GenBank/DDBJ databases">
        <authorList>
            <person name="Pan Q."/>
            <person name="Jouanno E."/>
            <person name="Zahm M."/>
            <person name="Klopp C."/>
            <person name="Cabau C."/>
            <person name="Louis A."/>
            <person name="Berthelot C."/>
            <person name="Parey E."/>
            <person name="Roest Crollius H."/>
            <person name="Montfort J."/>
            <person name="Robinson-Rechavi M."/>
            <person name="Bouchez O."/>
            <person name="Lampietro C."/>
            <person name="Lopez Roques C."/>
            <person name="Donnadieu C."/>
            <person name="Postlethwait J."/>
            <person name="Bobe J."/>
            <person name="Dillon D."/>
            <person name="Chandos A."/>
            <person name="von Hippel F."/>
            <person name="Guiguen Y."/>
        </authorList>
    </citation>
    <scope>NUCLEOTIDE SEQUENCE</scope>
    <source>
        <strain evidence="1">YG-Jan2019</strain>
    </source>
</reference>
<organism evidence="1 2">
    <name type="scientific">Dallia pectoralis</name>
    <name type="common">Alaska blackfish</name>
    <dbReference type="NCBI Taxonomy" id="75939"/>
    <lineage>
        <taxon>Eukaryota</taxon>
        <taxon>Metazoa</taxon>
        <taxon>Chordata</taxon>
        <taxon>Craniata</taxon>
        <taxon>Vertebrata</taxon>
        <taxon>Euteleostomi</taxon>
        <taxon>Actinopterygii</taxon>
        <taxon>Neopterygii</taxon>
        <taxon>Teleostei</taxon>
        <taxon>Protacanthopterygii</taxon>
        <taxon>Esociformes</taxon>
        <taxon>Umbridae</taxon>
        <taxon>Dallia</taxon>
    </lineage>
</organism>
<dbReference type="Proteomes" id="UP001157502">
    <property type="component" value="Chromosome 37"/>
</dbReference>